<dbReference type="EMBL" id="CP094984">
    <property type="protein sequence ID" value="UON91264.1"/>
    <property type="molecule type" value="Genomic_DNA"/>
</dbReference>
<evidence type="ECO:0000313" key="1">
    <source>
        <dbReference type="EMBL" id="MCC3274007.1"/>
    </source>
</evidence>
<keyword evidence="3" id="KW-1185">Reference proteome</keyword>
<name>A0A9X1MAM1_9MICC</name>
<dbReference type="GO" id="GO:0003677">
    <property type="term" value="F:DNA binding"/>
    <property type="evidence" value="ECO:0007669"/>
    <property type="project" value="UniProtKB-KW"/>
</dbReference>
<keyword evidence="1" id="KW-0238">DNA-binding</keyword>
<dbReference type="EMBL" id="JAJFZT010000010">
    <property type="protein sequence ID" value="MCC3274007.1"/>
    <property type="molecule type" value="Genomic_DNA"/>
</dbReference>
<dbReference type="Proteomes" id="UP001155145">
    <property type="component" value="Unassembled WGS sequence"/>
</dbReference>
<dbReference type="Proteomes" id="UP000829758">
    <property type="component" value="Chromosome"/>
</dbReference>
<gene>
    <name evidence="1" type="ORF">LJ755_14880</name>
    <name evidence="2" type="ORF">MUK71_11690</name>
</gene>
<dbReference type="RefSeq" id="WP_227929580.1">
    <property type="nucleotide sequence ID" value="NZ_CP094984.1"/>
</dbReference>
<evidence type="ECO:0000313" key="2">
    <source>
        <dbReference type="EMBL" id="UON91264.1"/>
    </source>
</evidence>
<proteinExistence type="predicted"/>
<dbReference type="PANTHER" id="PTHR30528:SF0">
    <property type="entry name" value="CYTOPLASMIC PROTEIN"/>
    <property type="match status" value="1"/>
</dbReference>
<evidence type="ECO:0000313" key="3">
    <source>
        <dbReference type="Proteomes" id="UP000829758"/>
    </source>
</evidence>
<reference evidence="1" key="1">
    <citation type="submission" date="2021-10" db="EMBL/GenBank/DDBJ databases">
        <title>Novel species in genus Arthrobacter.</title>
        <authorList>
            <person name="Liu Y."/>
        </authorList>
    </citation>
    <scope>NUCLEOTIDE SEQUENCE</scope>
    <source>
        <strain evidence="3">zg-Y462</strain>
        <strain evidence="1">Zg-Y462</strain>
    </source>
</reference>
<accession>A0A9X1MAM1</accession>
<dbReference type="PANTHER" id="PTHR30528">
    <property type="entry name" value="CYTOPLASMIC PROTEIN"/>
    <property type="match status" value="1"/>
</dbReference>
<sequence>MRTRLSLRQARRAALSAQGLARERPAGLVNARQAGRIFERLALLQIDSVNVLARSHYLPLFSRLGPYDRAIVDRMATRRPRRMVEYWAHEASFVRPDLFADLRAVQRRTWMTAGSLPPDVAEDLRERVLELLATSLQPLTARQTAEALGHRQVRDAGHWGWNWNAVKRVLEDLFASGRVSSAGRTVQFERLYALTADVHPAGAAALEPSDPEQAVLRLTEAAARAHGIATARGLADYFRLPQRAAAGAAEELVRKGLLEKVSVADWRQPAYLHVEAAIPKTAGGRALLSPFDSLIFERRRLQELFGFHYRIGIYTPPAARQHGYYVLPFLLGEELVARVDLKADRAAGMLLVQGAFAEPGAPSATARQLAAELVLMAQWLGLDGIAVRPVGDLAPALKLEVCRE</sequence>
<dbReference type="InterPro" id="IPR009351">
    <property type="entry name" value="AlkZ-like"/>
</dbReference>
<dbReference type="AlphaFoldDB" id="A0A9X1MAM1"/>
<dbReference type="Pfam" id="PF06224">
    <property type="entry name" value="AlkZ-like"/>
    <property type="match status" value="1"/>
</dbReference>
<organism evidence="1 4">
    <name type="scientific">Arthrobacter zhangbolii</name>
    <dbReference type="NCBI Taxonomy" id="2886936"/>
    <lineage>
        <taxon>Bacteria</taxon>
        <taxon>Bacillati</taxon>
        <taxon>Actinomycetota</taxon>
        <taxon>Actinomycetes</taxon>
        <taxon>Micrococcales</taxon>
        <taxon>Micrococcaceae</taxon>
        <taxon>Arthrobacter</taxon>
    </lineage>
</organism>
<evidence type="ECO:0000313" key="4">
    <source>
        <dbReference type="Proteomes" id="UP001155145"/>
    </source>
</evidence>
<protein>
    <submittedName>
        <fullName evidence="1">Winged helix DNA-binding domain-containing protein</fullName>
    </submittedName>
</protein>